<gene>
    <name evidence="1" type="ORF">MLD38_001913</name>
</gene>
<accession>A0ACB9SE89</accession>
<evidence type="ECO:0000313" key="1">
    <source>
        <dbReference type="EMBL" id="KAI4389715.1"/>
    </source>
</evidence>
<dbReference type="EMBL" id="CM042880">
    <property type="protein sequence ID" value="KAI4389715.1"/>
    <property type="molecule type" value="Genomic_DNA"/>
</dbReference>
<evidence type="ECO:0000313" key="2">
    <source>
        <dbReference type="Proteomes" id="UP001057402"/>
    </source>
</evidence>
<comment type="caution">
    <text evidence="1">The sequence shown here is derived from an EMBL/GenBank/DDBJ whole genome shotgun (WGS) entry which is preliminary data.</text>
</comment>
<organism evidence="1 2">
    <name type="scientific">Melastoma candidum</name>
    <dbReference type="NCBI Taxonomy" id="119954"/>
    <lineage>
        <taxon>Eukaryota</taxon>
        <taxon>Viridiplantae</taxon>
        <taxon>Streptophyta</taxon>
        <taxon>Embryophyta</taxon>
        <taxon>Tracheophyta</taxon>
        <taxon>Spermatophyta</taxon>
        <taxon>Magnoliopsida</taxon>
        <taxon>eudicotyledons</taxon>
        <taxon>Gunneridae</taxon>
        <taxon>Pentapetalae</taxon>
        <taxon>rosids</taxon>
        <taxon>malvids</taxon>
        <taxon>Myrtales</taxon>
        <taxon>Melastomataceae</taxon>
        <taxon>Melastomatoideae</taxon>
        <taxon>Melastomateae</taxon>
        <taxon>Melastoma</taxon>
    </lineage>
</organism>
<sequence>MWMIRTPRRSQRNIRVLNINTASRSLLRGRSQKMSDMAFFAEDVHLLASASTDGRTYVWKVSEGPEEEKQQIRGDTVIVIQLIGEVSVHPRVCWHCHKQEVLVIGIGNRILRIDTTKVGKCGVQRNLSSVLLIV</sequence>
<reference evidence="2" key="1">
    <citation type="journal article" date="2023" name="Front. Plant Sci.">
        <title>Chromosomal-level genome assembly of Melastoma candidum provides insights into trichome evolution.</title>
        <authorList>
            <person name="Zhong Y."/>
            <person name="Wu W."/>
            <person name="Sun C."/>
            <person name="Zou P."/>
            <person name="Liu Y."/>
            <person name="Dai S."/>
            <person name="Zhou R."/>
        </authorList>
    </citation>
    <scope>NUCLEOTIDE SEQUENCE [LARGE SCALE GENOMIC DNA]</scope>
</reference>
<protein>
    <submittedName>
        <fullName evidence="1">Uncharacterized protein</fullName>
    </submittedName>
</protein>
<proteinExistence type="predicted"/>
<dbReference type="Proteomes" id="UP001057402">
    <property type="component" value="Chromosome 1"/>
</dbReference>
<name>A0ACB9SE89_9MYRT</name>
<keyword evidence="2" id="KW-1185">Reference proteome</keyword>